<feature type="region of interest" description="Disordered" evidence="7">
    <location>
        <begin position="335"/>
        <end position="446"/>
    </location>
</feature>
<evidence type="ECO:0000256" key="7">
    <source>
        <dbReference type="SAM" id="MobiDB-lite"/>
    </source>
</evidence>
<dbReference type="Pfam" id="PF00069">
    <property type="entry name" value="Pkinase"/>
    <property type="match status" value="1"/>
</dbReference>
<dbReference type="InterPro" id="IPR006597">
    <property type="entry name" value="Sel1-like"/>
</dbReference>
<dbReference type="FunFam" id="1.10.510.10:FF:000021">
    <property type="entry name" value="Serine/threonine protein kinase"/>
    <property type="match status" value="1"/>
</dbReference>
<dbReference type="InterPro" id="IPR011009">
    <property type="entry name" value="Kinase-like_dom_sf"/>
</dbReference>
<dbReference type="SUPFAM" id="SSF56112">
    <property type="entry name" value="Protein kinase-like (PK-like)"/>
    <property type="match status" value="1"/>
</dbReference>
<dbReference type="Gene3D" id="1.10.510.10">
    <property type="entry name" value="Transferase(Phosphotransferase) domain 1"/>
    <property type="match status" value="1"/>
</dbReference>
<evidence type="ECO:0000256" key="6">
    <source>
        <dbReference type="ARBA" id="ARBA00022840"/>
    </source>
</evidence>
<dbReference type="GO" id="GO:0005524">
    <property type="term" value="F:ATP binding"/>
    <property type="evidence" value="ECO:0007669"/>
    <property type="project" value="UniProtKB-KW"/>
</dbReference>
<accession>A0A348FW99</accession>
<evidence type="ECO:0000256" key="1">
    <source>
        <dbReference type="ARBA" id="ARBA00012513"/>
    </source>
</evidence>
<dbReference type="SMART" id="SM00671">
    <property type="entry name" value="SEL1"/>
    <property type="match status" value="3"/>
</dbReference>
<dbReference type="SMART" id="SM00220">
    <property type="entry name" value="S_TKc"/>
    <property type="match status" value="1"/>
</dbReference>
<evidence type="ECO:0000256" key="2">
    <source>
        <dbReference type="ARBA" id="ARBA00022527"/>
    </source>
</evidence>
<name>A0A348FW99_9HYPH</name>
<dbReference type="PANTHER" id="PTHR43289">
    <property type="entry name" value="MITOGEN-ACTIVATED PROTEIN KINASE KINASE KINASE 20-RELATED"/>
    <property type="match status" value="1"/>
</dbReference>
<dbReference type="EC" id="2.7.11.1" evidence="1"/>
<organism evidence="9 10">
    <name type="scientific">Blastochloris tepida</name>
    <dbReference type="NCBI Taxonomy" id="2233851"/>
    <lineage>
        <taxon>Bacteria</taxon>
        <taxon>Pseudomonadati</taxon>
        <taxon>Pseudomonadota</taxon>
        <taxon>Alphaproteobacteria</taxon>
        <taxon>Hyphomicrobiales</taxon>
        <taxon>Blastochloridaceae</taxon>
        <taxon>Blastochloris</taxon>
    </lineage>
</organism>
<feature type="compositionally biased region" description="Low complexity" evidence="7">
    <location>
        <begin position="404"/>
        <end position="414"/>
    </location>
</feature>
<dbReference type="InterPro" id="IPR000719">
    <property type="entry name" value="Prot_kinase_dom"/>
</dbReference>
<keyword evidence="3" id="KW-0808">Transferase</keyword>
<dbReference type="EMBL" id="AP018907">
    <property type="protein sequence ID" value="BBF91582.1"/>
    <property type="molecule type" value="Genomic_DNA"/>
</dbReference>
<keyword evidence="10" id="KW-1185">Reference proteome</keyword>
<dbReference type="GO" id="GO:0004674">
    <property type="term" value="F:protein serine/threonine kinase activity"/>
    <property type="evidence" value="ECO:0007669"/>
    <property type="project" value="UniProtKB-KW"/>
</dbReference>
<keyword evidence="2" id="KW-0723">Serine/threonine-protein kinase</keyword>
<dbReference type="Proteomes" id="UP000266934">
    <property type="component" value="Chromosome"/>
</dbReference>
<evidence type="ECO:0000256" key="5">
    <source>
        <dbReference type="ARBA" id="ARBA00022777"/>
    </source>
</evidence>
<dbReference type="SUPFAM" id="SSF81901">
    <property type="entry name" value="HCP-like"/>
    <property type="match status" value="1"/>
</dbReference>
<dbReference type="InterPro" id="IPR011990">
    <property type="entry name" value="TPR-like_helical_dom_sf"/>
</dbReference>
<dbReference type="AlphaFoldDB" id="A0A348FW99"/>
<feature type="domain" description="Protein kinase" evidence="8">
    <location>
        <begin position="7"/>
        <end position="265"/>
    </location>
</feature>
<protein>
    <recommendedName>
        <fullName evidence="1">non-specific serine/threonine protein kinase</fullName>
        <ecNumber evidence="1">2.7.11.1</ecNumber>
    </recommendedName>
</protein>
<dbReference type="CDD" id="cd14014">
    <property type="entry name" value="STKc_PknB_like"/>
    <property type="match status" value="1"/>
</dbReference>
<dbReference type="Gene3D" id="1.25.40.10">
    <property type="entry name" value="Tetratricopeptide repeat domain"/>
    <property type="match status" value="1"/>
</dbReference>
<dbReference type="PROSITE" id="PS50011">
    <property type="entry name" value="PROTEIN_KINASE_DOM"/>
    <property type="match status" value="1"/>
</dbReference>
<evidence type="ECO:0000313" key="9">
    <source>
        <dbReference type="EMBL" id="BBF91582.1"/>
    </source>
</evidence>
<evidence type="ECO:0000259" key="8">
    <source>
        <dbReference type="PROSITE" id="PS50011"/>
    </source>
</evidence>
<keyword evidence="4" id="KW-0547">Nucleotide-binding</keyword>
<dbReference type="PANTHER" id="PTHR43289:SF6">
    <property type="entry name" value="SERINE_THREONINE-PROTEIN KINASE NEKL-3"/>
    <property type="match status" value="1"/>
</dbReference>
<sequence>MTKIGQYEISGLLGQGGIGQVHLAVDTVLGREVAIKSLRPELMNDENFAKRFRAEATSLAKLNHPNITTLYALLTEHGGLHMVMEAVRGATLEAILAKRGGRLDMATAIDLIAQAGDGLSYAHSAGVIHRDVKPANLMVTSSGVLKIMDFGIARVQGGNRLTRDGSIIGTLAYMAPEQLKGAEGDQRSDLYGLATVFYEMLTGATPFRGATDYELMQAQISQTPSRPSSLGAGAGGPLDAVILKALEKSPDRRFPDVASFIEAVRAAAAEHGRRQSLAAILDPRTQAASVKSSANSPASGTTGRFGGTRARIAAIALAAVAMAGGAAAVLLWDDETSPSSRQSPQSPFQTRAPAGTPTAAPRAGQGVYTPGSSASPSQADRLRNELFMKPGGTSRTQAPERGLAPANNPANIAPRFGGKGLEMQMESGSDAESDSATRPPPEPEGHLADAEIAYGEKDYDKALALALPWAKQDNRDAQFLVAKLYEFGRGTERNMAEAFRWYRRAAEKGHAKSAYRVGAFYQQGWGGVAVDLQRALEWYTRAADAGDMEATYFLALMYYKGEGVAQPDNGKAFELFSRVAQSTSPKSAAARKNIEAMQGGHQ</sequence>
<dbReference type="KEGG" id="blag:BLTE_02670"/>
<proteinExistence type="predicted"/>
<dbReference type="Gene3D" id="3.30.200.20">
    <property type="entry name" value="Phosphorylase Kinase, domain 1"/>
    <property type="match status" value="1"/>
</dbReference>
<dbReference type="OrthoDB" id="9797030at2"/>
<gene>
    <name evidence="9" type="ORF">BLTE_02670</name>
</gene>
<reference evidence="9 10" key="1">
    <citation type="submission" date="2018-08" db="EMBL/GenBank/DDBJ databases">
        <title>Complete genome sequencing of Blastochloris tepida GI.</title>
        <authorList>
            <person name="Tsukatani Y."/>
            <person name="Mori H."/>
        </authorList>
    </citation>
    <scope>NUCLEOTIDE SEQUENCE [LARGE SCALE GENOMIC DNA]</scope>
    <source>
        <strain evidence="9 10">GI</strain>
    </source>
</reference>
<keyword evidence="6" id="KW-0067">ATP-binding</keyword>
<feature type="compositionally biased region" description="Low complexity" evidence="7">
    <location>
        <begin position="337"/>
        <end position="366"/>
    </location>
</feature>
<dbReference type="Pfam" id="PF08238">
    <property type="entry name" value="Sel1"/>
    <property type="match status" value="4"/>
</dbReference>
<evidence type="ECO:0000313" key="10">
    <source>
        <dbReference type="Proteomes" id="UP000266934"/>
    </source>
</evidence>
<evidence type="ECO:0000256" key="4">
    <source>
        <dbReference type="ARBA" id="ARBA00022741"/>
    </source>
</evidence>
<dbReference type="PROSITE" id="PS00108">
    <property type="entry name" value="PROTEIN_KINASE_ST"/>
    <property type="match status" value="1"/>
</dbReference>
<dbReference type="RefSeq" id="WP_160140481.1">
    <property type="nucleotide sequence ID" value="NZ_AP018907.1"/>
</dbReference>
<keyword evidence="5" id="KW-0418">Kinase</keyword>
<evidence type="ECO:0000256" key="3">
    <source>
        <dbReference type="ARBA" id="ARBA00022679"/>
    </source>
</evidence>
<dbReference type="InterPro" id="IPR008271">
    <property type="entry name" value="Ser/Thr_kinase_AS"/>
</dbReference>